<dbReference type="InterPro" id="IPR003838">
    <property type="entry name" value="ABC3_permease_C"/>
</dbReference>
<dbReference type="AlphaFoldDB" id="A0A8J8MMZ4"/>
<dbReference type="GO" id="GO:0005886">
    <property type="term" value="C:plasma membrane"/>
    <property type="evidence" value="ECO:0007669"/>
    <property type="project" value="UniProtKB-SubCell"/>
</dbReference>
<name>A0A8J8MMZ4_9FIRM</name>
<keyword evidence="5 7" id="KW-0472">Membrane</keyword>
<evidence type="ECO:0000256" key="6">
    <source>
        <dbReference type="ARBA" id="ARBA00038076"/>
    </source>
</evidence>
<feature type="domain" description="MacB-like periplasmic core" evidence="9">
    <location>
        <begin position="21"/>
        <end position="173"/>
    </location>
</feature>
<keyword evidence="3 7" id="KW-0812">Transmembrane</keyword>
<evidence type="ECO:0000313" key="10">
    <source>
        <dbReference type="EMBL" id="QUI24441.1"/>
    </source>
</evidence>
<evidence type="ECO:0000256" key="3">
    <source>
        <dbReference type="ARBA" id="ARBA00022692"/>
    </source>
</evidence>
<dbReference type="PANTHER" id="PTHR30572">
    <property type="entry name" value="MEMBRANE COMPONENT OF TRANSPORTER-RELATED"/>
    <property type="match status" value="1"/>
</dbReference>
<organism evidence="10 11">
    <name type="scientific">Vallitalea pronyensis</name>
    <dbReference type="NCBI Taxonomy" id="1348613"/>
    <lineage>
        <taxon>Bacteria</taxon>
        <taxon>Bacillati</taxon>
        <taxon>Bacillota</taxon>
        <taxon>Clostridia</taxon>
        <taxon>Lachnospirales</taxon>
        <taxon>Vallitaleaceae</taxon>
        <taxon>Vallitalea</taxon>
    </lineage>
</organism>
<dbReference type="EMBL" id="CP058649">
    <property type="protein sequence ID" value="QUI24441.1"/>
    <property type="molecule type" value="Genomic_DNA"/>
</dbReference>
<evidence type="ECO:0000256" key="1">
    <source>
        <dbReference type="ARBA" id="ARBA00004651"/>
    </source>
</evidence>
<feature type="domain" description="ABC3 transporter permease C-terminal" evidence="8">
    <location>
        <begin position="338"/>
        <end position="467"/>
    </location>
</feature>
<dbReference type="RefSeq" id="WP_212695135.1">
    <property type="nucleotide sequence ID" value="NZ_CP058649.1"/>
</dbReference>
<feature type="transmembrane region" description="Helical" evidence="7">
    <location>
        <begin position="21"/>
        <end position="45"/>
    </location>
</feature>
<comment type="subcellular location">
    <subcellularLocation>
        <location evidence="1">Cell membrane</location>
        <topology evidence="1">Multi-pass membrane protein</topology>
    </subcellularLocation>
</comment>
<dbReference type="InterPro" id="IPR050250">
    <property type="entry name" value="Macrolide_Exporter_MacB"/>
</dbReference>
<evidence type="ECO:0000259" key="9">
    <source>
        <dbReference type="Pfam" id="PF12704"/>
    </source>
</evidence>
<feature type="transmembrane region" description="Helical" evidence="7">
    <location>
        <begin position="381"/>
        <end position="408"/>
    </location>
</feature>
<evidence type="ECO:0000256" key="7">
    <source>
        <dbReference type="SAM" id="Phobius"/>
    </source>
</evidence>
<dbReference type="KEGG" id="vpy:HZI73_20000"/>
<dbReference type="PANTHER" id="PTHR30572:SF4">
    <property type="entry name" value="ABC TRANSPORTER PERMEASE YTRF"/>
    <property type="match status" value="1"/>
</dbReference>
<feature type="transmembrane region" description="Helical" evidence="7">
    <location>
        <begin position="436"/>
        <end position="458"/>
    </location>
</feature>
<keyword evidence="4 7" id="KW-1133">Transmembrane helix</keyword>
<keyword evidence="11" id="KW-1185">Reference proteome</keyword>
<evidence type="ECO:0000256" key="5">
    <source>
        <dbReference type="ARBA" id="ARBA00023136"/>
    </source>
</evidence>
<dbReference type="Pfam" id="PF12704">
    <property type="entry name" value="MacB_PCD"/>
    <property type="match status" value="1"/>
</dbReference>
<keyword evidence="2" id="KW-1003">Cell membrane</keyword>
<reference evidence="10" key="1">
    <citation type="submission" date="2020-07" db="EMBL/GenBank/DDBJ databases">
        <title>Vallitalea pronyensis genome.</title>
        <authorList>
            <person name="Postec A."/>
        </authorList>
    </citation>
    <scope>NUCLEOTIDE SEQUENCE</scope>
    <source>
        <strain evidence="10">FatNI3</strain>
    </source>
</reference>
<dbReference type="InterPro" id="IPR025857">
    <property type="entry name" value="MacB_PCD"/>
</dbReference>
<feature type="transmembrane region" description="Helical" evidence="7">
    <location>
        <begin position="333"/>
        <end position="360"/>
    </location>
</feature>
<dbReference type="Proteomes" id="UP000683246">
    <property type="component" value="Chromosome"/>
</dbReference>
<accession>A0A8J8MMZ4</accession>
<evidence type="ECO:0000259" key="8">
    <source>
        <dbReference type="Pfam" id="PF02687"/>
    </source>
</evidence>
<evidence type="ECO:0000256" key="2">
    <source>
        <dbReference type="ARBA" id="ARBA00022475"/>
    </source>
</evidence>
<evidence type="ECO:0000313" key="11">
    <source>
        <dbReference type="Proteomes" id="UP000683246"/>
    </source>
</evidence>
<sequence length="475" mass="53331">MNSLDLIRMGLKNLLRRKMRSLLTTLGIVIGTISIVVMVSLGLGMKQNVNERMNKWGNMKIVKVYTENGGRHGMRIMRDSSSDNNEDTNVQKKAKIENDDITLMKQIAGVEAVSPVYQTNLNMVAKKFVGQYIQVKGLTLEFMEKYDLDIETGRLLAEDDKNALVFGQRVAYNFSDNQEGGGWWDMYDEETGELKPAKFKPMEYTSMKMSFDWSFGRKQQYRGRGVEENTRPVRPITVKVVGVSASENYEKAEYAYMELNTLMKLRDKYDKMTGYKDYGGKKPKKGFDQAMLYVPNRKHVDNVLKEVRKLGFEASSDTEFIKETESMNNMVQMIFGGIGGVALLVAAIGITNTMVMAIYERRKEIGVMKVIGASLKDIKKLFLFESASIGLFGGVFGVGLSVGLSVIINKIVDGNQSLSRMFQIYSDEADVTLSIIPSWLILLSLVFTTIIGLVSGYLPARKAMKLSALEAIKTD</sequence>
<gene>
    <name evidence="10" type="ORF">HZI73_20000</name>
</gene>
<protein>
    <submittedName>
        <fullName evidence="10">ABC transporter permease</fullName>
    </submittedName>
</protein>
<proteinExistence type="inferred from homology"/>
<comment type="similarity">
    <text evidence="6">Belongs to the ABC-4 integral membrane protein family.</text>
</comment>
<dbReference type="Pfam" id="PF02687">
    <property type="entry name" value="FtsX"/>
    <property type="match status" value="1"/>
</dbReference>
<dbReference type="GO" id="GO:0022857">
    <property type="term" value="F:transmembrane transporter activity"/>
    <property type="evidence" value="ECO:0007669"/>
    <property type="project" value="TreeGrafter"/>
</dbReference>
<evidence type="ECO:0000256" key="4">
    <source>
        <dbReference type="ARBA" id="ARBA00022989"/>
    </source>
</evidence>